<dbReference type="Proteomes" id="UP000807769">
    <property type="component" value="Unassembled WGS sequence"/>
</dbReference>
<comment type="caution">
    <text evidence="1">The sequence shown here is derived from an EMBL/GenBank/DDBJ whole genome shotgun (WGS) entry which is preliminary data.</text>
</comment>
<organism evidence="1 2">
    <name type="scientific">Suillus subaureus</name>
    <dbReference type="NCBI Taxonomy" id="48587"/>
    <lineage>
        <taxon>Eukaryota</taxon>
        <taxon>Fungi</taxon>
        <taxon>Dikarya</taxon>
        <taxon>Basidiomycota</taxon>
        <taxon>Agaricomycotina</taxon>
        <taxon>Agaricomycetes</taxon>
        <taxon>Agaricomycetidae</taxon>
        <taxon>Boletales</taxon>
        <taxon>Suillineae</taxon>
        <taxon>Suillaceae</taxon>
        <taxon>Suillus</taxon>
    </lineage>
</organism>
<dbReference type="AlphaFoldDB" id="A0A9P7E9F5"/>
<name>A0A9P7E9F5_9AGAM</name>
<gene>
    <name evidence="1" type="ORF">BJ212DRAFT_1361281</name>
</gene>
<keyword evidence="2" id="KW-1185">Reference proteome</keyword>
<evidence type="ECO:0000313" key="2">
    <source>
        <dbReference type="Proteomes" id="UP000807769"/>
    </source>
</evidence>
<sequence length="240" mass="27293">MWNCTPPLPDIPLSRSLFALGLRFSLQGADPSLEPHILPQFLLARPDLWQVQHRIVEALLNHSNLGSAVGGESQRKWEPFVFEDANDDFHFLFSSFSPKHRTTDCLIFKLIPSNSFSNLKVKHVLVPSRPLTSEDERRYTPQFSPSAFFRAIDEFRSGTEDTNPDSWHIGEVVSSTQTLFRKNPSFLRAFPSPTVSLAHSTFDRTWQRFKGSSSVPDPIILPSTLIFIQYLYALAIIDMS</sequence>
<dbReference type="RefSeq" id="XP_041192007.1">
    <property type="nucleotide sequence ID" value="XM_041335908.1"/>
</dbReference>
<accession>A0A9P7E9F5</accession>
<proteinExistence type="predicted"/>
<evidence type="ECO:0000313" key="1">
    <source>
        <dbReference type="EMBL" id="KAG1814671.1"/>
    </source>
</evidence>
<dbReference type="GeneID" id="64629925"/>
<protein>
    <submittedName>
        <fullName evidence="1">Uncharacterized protein</fullName>
    </submittedName>
</protein>
<reference evidence="1" key="1">
    <citation type="journal article" date="2020" name="New Phytol.">
        <title>Comparative genomics reveals dynamic genome evolution in host specialist ectomycorrhizal fungi.</title>
        <authorList>
            <person name="Lofgren L.A."/>
            <person name="Nguyen N.H."/>
            <person name="Vilgalys R."/>
            <person name="Ruytinx J."/>
            <person name="Liao H.L."/>
            <person name="Branco S."/>
            <person name="Kuo A."/>
            <person name="LaButti K."/>
            <person name="Lipzen A."/>
            <person name="Andreopoulos W."/>
            <person name="Pangilinan J."/>
            <person name="Riley R."/>
            <person name="Hundley H."/>
            <person name="Na H."/>
            <person name="Barry K."/>
            <person name="Grigoriev I.V."/>
            <person name="Stajich J.E."/>
            <person name="Kennedy P.G."/>
        </authorList>
    </citation>
    <scope>NUCLEOTIDE SEQUENCE</scope>
    <source>
        <strain evidence="1">MN1</strain>
    </source>
</reference>
<dbReference type="EMBL" id="JABBWG010000020">
    <property type="protein sequence ID" value="KAG1814671.1"/>
    <property type="molecule type" value="Genomic_DNA"/>
</dbReference>
<dbReference type="OrthoDB" id="10250105at2759"/>